<comment type="caution">
    <text evidence="1">The sequence shown here is derived from an EMBL/GenBank/DDBJ whole genome shotgun (WGS) entry which is preliminary data.</text>
</comment>
<reference evidence="2" key="1">
    <citation type="journal article" date="2019" name="Int. J. Syst. Evol. Microbiol.">
        <title>The Global Catalogue of Microorganisms (GCM) 10K type strain sequencing project: providing services to taxonomists for standard genome sequencing and annotation.</title>
        <authorList>
            <consortium name="The Broad Institute Genomics Platform"/>
            <consortium name="The Broad Institute Genome Sequencing Center for Infectious Disease"/>
            <person name="Wu L."/>
            <person name="Ma J."/>
        </authorList>
    </citation>
    <scope>NUCLEOTIDE SEQUENCE [LARGE SCALE GENOMIC DNA]</scope>
    <source>
        <strain evidence="2">JCM 16908</strain>
    </source>
</reference>
<dbReference type="RefSeq" id="WP_344948201.1">
    <property type="nucleotide sequence ID" value="NZ_BAAAZR010000031.1"/>
</dbReference>
<evidence type="ECO:0000313" key="2">
    <source>
        <dbReference type="Proteomes" id="UP001500888"/>
    </source>
</evidence>
<sequence length="127" mass="13865">MVEALAPPVMTVGIWHNICVPDNFLQGWKPTHAMVKVFAYDIPAEQARDPHAVLEDAFVTFNEGDDDRARKYRARGNRSLSKGDVVVIGEVAWACASSGWDLIAGSITVCDVLADTYGARSSTPWEA</sequence>
<proteinExistence type="predicted"/>
<dbReference type="EMBL" id="BAAAZR010000031">
    <property type="protein sequence ID" value="GAA3832355.1"/>
    <property type="molecule type" value="Genomic_DNA"/>
</dbReference>
<dbReference type="Proteomes" id="UP001500888">
    <property type="component" value="Unassembled WGS sequence"/>
</dbReference>
<evidence type="ECO:0000313" key="1">
    <source>
        <dbReference type="EMBL" id="GAA3832355.1"/>
    </source>
</evidence>
<protein>
    <submittedName>
        <fullName evidence="1">Uncharacterized protein</fullName>
    </submittedName>
</protein>
<name>A0ABP7J2Z8_9ACTN</name>
<keyword evidence="2" id="KW-1185">Reference proteome</keyword>
<gene>
    <name evidence="1" type="ORF">GCM10022226_61980</name>
</gene>
<accession>A0ABP7J2Z8</accession>
<organism evidence="1 2">
    <name type="scientific">Sphaerisporangium flaviroseum</name>
    <dbReference type="NCBI Taxonomy" id="509199"/>
    <lineage>
        <taxon>Bacteria</taxon>
        <taxon>Bacillati</taxon>
        <taxon>Actinomycetota</taxon>
        <taxon>Actinomycetes</taxon>
        <taxon>Streptosporangiales</taxon>
        <taxon>Streptosporangiaceae</taxon>
        <taxon>Sphaerisporangium</taxon>
    </lineage>
</organism>